<keyword evidence="2" id="KW-0812">Transmembrane</keyword>
<evidence type="ECO:0000256" key="1">
    <source>
        <dbReference type="SAM" id="MobiDB-lite"/>
    </source>
</evidence>
<name>A0ABP6DP53_9ACTN</name>
<gene>
    <name evidence="3" type="ORF">GCM10010307_51890</name>
</gene>
<evidence type="ECO:0000313" key="4">
    <source>
        <dbReference type="Proteomes" id="UP001500151"/>
    </source>
</evidence>
<protein>
    <recommendedName>
        <fullName evidence="5">GlsB/YeaQ/YmgE family stress response membrane protein</fullName>
    </recommendedName>
</protein>
<accession>A0ABP6DP53</accession>
<feature type="compositionally biased region" description="Gly residues" evidence="1">
    <location>
        <begin position="113"/>
        <end position="123"/>
    </location>
</feature>
<feature type="transmembrane region" description="Helical" evidence="2">
    <location>
        <begin position="29"/>
        <end position="50"/>
    </location>
</feature>
<keyword evidence="2" id="KW-0472">Membrane</keyword>
<feature type="transmembrane region" description="Helical" evidence="2">
    <location>
        <begin position="56"/>
        <end position="80"/>
    </location>
</feature>
<sequence length="123" mass="13606">MTYVEFGAMSFGMVIGWFTYFVNRYRPKVAITDVLAIVGALGGGTILTLFPEETQLFAAYGIGLAIGFFGYFLLLVVLVLRSKEWTMEWFLDGRRPELKPGQVSSDATRTGRPMGGEGATRVH</sequence>
<dbReference type="Proteomes" id="UP001500151">
    <property type="component" value="Unassembled WGS sequence"/>
</dbReference>
<evidence type="ECO:0008006" key="5">
    <source>
        <dbReference type="Google" id="ProtNLM"/>
    </source>
</evidence>
<keyword evidence="2" id="KW-1133">Transmembrane helix</keyword>
<organism evidence="3 4">
    <name type="scientific">Streptomyces vastus</name>
    <dbReference type="NCBI Taxonomy" id="285451"/>
    <lineage>
        <taxon>Bacteria</taxon>
        <taxon>Bacillati</taxon>
        <taxon>Actinomycetota</taxon>
        <taxon>Actinomycetes</taxon>
        <taxon>Kitasatosporales</taxon>
        <taxon>Streptomycetaceae</taxon>
        <taxon>Streptomyces</taxon>
    </lineage>
</organism>
<dbReference type="RefSeq" id="WP_344393301.1">
    <property type="nucleotide sequence ID" value="NZ_BAAASJ010000063.1"/>
</dbReference>
<proteinExistence type="predicted"/>
<dbReference type="EMBL" id="BAAASJ010000063">
    <property type="protein sequence ID" value="GAA2646316.1"/>
    <property type="molecule type" value="Genomic_DNA"/>
</dbReference>
<reference evidence="4" key="1">
    <citation type="journal article" date="2019" name="Int. J. Syst. Evol. Microbiol.">
        <title>The Global Catalogue of Microorganisms (GCM) 10K type strain sequencing project: providing services to taxonomists for standard genome sequencing and annotation.</title>
        <authorList>
            <consortium name="The Broad Institute Genomics Platform"/>
            <consortium name="The Broad Institute Genome Sequencing Center for Infectious Disease"/>
            <person name="Wu L."/>
            <person name="Ma J."/>
        </authorList>
    </citation>
    <scope>NUCLEOTIDE SEQUENCE [LARGE SCALE GENOMIC DNA]</scope>
    <source>
        <strain evidence="4">JCM 4524</strain>
    </source>
</reference>
<comment type="caution">
    <text evidence="3">The sequence shown here is derived from an EMBL/GenBank/DDBJ whole genome shotgun (WGS) entry which is preliminary data.</text>
</comment>
<keyword evidence="4" id="KW-1185">Reference proteome</keyword>
<feature type="transmembrane region" description="Helical" evidence="2">
    <location>
        <begin position="6"/>
        <end position="22"/>
    </location>
</feature>
<feature type="region of interest" description="Disordered" evidence="1">
    <location>
        <begin position="96"/>
        <end position="123"/>
    </location>
</feature>
<evidence type="ECO:0000313" key="3">
    <source>
        <dbReference type="EMBL" id="GAA2646316.1"/>
    </source>
</evidence>
<evidence type="ECO:0000256" key="2">
    <source>
        <dbReference type="SAM" id="Phobius"/>
    </source>
</evidence>